<keyword evidence="2" id="KW-1185">Reference proteome</keyword>
<reference evidence="2" key="2">
    <citation type="submission" date="2015-01" db="EMBL/GenBank/DDBJ databases">
        <title>Evolutionary Origins and Diversification of the Mycorrhizal Mutualists.</title>
        <authorList>
            <consortium name="DOE Joint Genome Institute"/>
            <consortium name="Mycorrhizal Genomics Consortium"/>
            <person name="Kohler A."/>
            <person name="Kuo A."/>
            <person name="Nagy L.G."/>
            <person name="Floudas D."/>
            <person name="Copeland A."/>
            <person name="Barry K.W."/>
            <person name="Cichocki N."/>
            <person name="Veneault-Fourrey C."/>
            <person name="LaButti K."/>
            <person name="Lindquist E.A."/>
            <person name="Lipzen A."/>
            <person name="Lundell T."/>
            <person name="Morin E."/>
            <person name="Murat C."/>
            <person name="Riley R."/>
            <person name="Ohm R."/>
            <person name="Sun H."/>
            <person name="Tunlid A."/>
            <person name="Henrissat B."/>
            <person name="Grigoriev I.V."/>
            <person name="Hibbett D.S."/>
            <person name="Martin F."/>
        </authorList>
    </citation>
    <scope>NUCLEOTIDE SEQUENCE [LARGE SCALE GENOMIC DNA]</scope>
    <source>
        <strain evidence="2">Foug A</strain>
    </source>
</reference>
<dbReference type="EMBL" id="KN822046">
    <property type="protein sequence ID" value="KIM61961.1"/>
    <property type="molecule type" value="Genomic_DNA"/>
</dbReference>
<proteinExistence type="predicted"/>
<gene>
    <name evidence="1" type="ORF">SCLCIDRAFT_1215583</name>
</gene>
<dbReference type="Proteomes" id="UP000053989">
    <property type="component" value="Unassembled WGS sequence"/>
</dbReference>
<dbReference type="STRING" id="1036808.A0A0C3E1I9"/>
<name>A0A0C3E1I9_9AGAM</name>
<evidence type="ECO:0000313" key="2">
    <source>
        <dbReference type="Proteomes" id="UP000053989"/>
    </source>
</evidence>
<dbReference type="AlphaFoldDB" id="A0A0C3E1I9"/>
<accession>A0A0C3E1I9</accession>
<organism evidence="1 2">
    <name type="scientific">Scleroderma citrinum Foug A</name>
    <dbReference type="NCBI Taxonomy" id="1036808"/>
    <lineage>
        <taxon>Eukaryota</taxon>
        <taxon>Fungi</taxon>
        <taxon>Dikarya</taxon>
        <taxon>Basidiomycota</taxon>
        <taxon>Agaricomycotina</taxon>
        <taxon>Agaricomycetes</taxon>
        <taxon>Agaricomycetidae</taxon>
        <taxon>Boletales</taxon>
        <taxon>Sclerodermatineae</taxon>
        <taxon>Sclerodermataceae</taxon>
        <taxon>Scleroderma</taxon>
    </lineage>
</organism>
<dbReference type="HOGENOM" id="CLU_1993955_0_0_1"/>
<dbReference type="OrthoDB" id="3003917at2759"/>
<reference evidence="1 2" key="1">
    <citation type="submission" date="2014-04" db="EMBL/GenBank/DDBJ databases">
        <authorList>
            <consortium name="DOE Joint Genome Institute"/>
            <person name="Kuo A."/>
            <person name="Kohler A."/>
            <person name="Nagy L.G."/>
            <person name="Floudas D."/>
            <person name="Copeland A."/>
            <person name="Barry K.W."/>
            <person name="Cichocki N."/>
            <person name="Veneault-Fourrey C."/>
            <person name="LaButti K."/>
            <person name="Lindquist E.A."/>
            <person name="Lipzen A."/>
            <person name="Lundell T."/>
            <person name="Morin E."/>
            <person name="Murat C."/>
            <person name="Sun H."/>
            <person name="Tunlid A."/>
            <person name="Henrissat B."/>
            <person name="Grigoriev I.V."/>
            <person name="Hibbett D.S."/>
            <person name="Martin F."/>
            <person name="Nordberg H.P."/>
            <person name="Cantor M.N."/>
            <person name="Hua S.X."/>
        </authorList>
    </citation>
    <scope>NUCLEOTIDE SEQUENCE [LARGE SCALE GENOMIC DNA]</scope>
    <source>
        <strain evidence="1 2">Foug A</strain>
    </source>
</reference>
<evidence type="ECO:0000313" key="1">
    <source>
        <dbReference type="EMBL" id="KIM61961.1"/>
    </source>
</evidence>
<protein>
    <submittedName>
        <fullName evidence="1">Uncharacterized protein</fullName>
    </submittedName>
</protein>
<sequence>MPLNLFVPSLHRVHQPPSSPPDSPHPLHALLDPLLLSARSSSAKYHVELPQILADNGGAGEIEETMMWYAFNYEKAGSVEDSAEADNSEDALMAEEKWKNAWLERLERRECVCHSTTTEFSLTLA</sequence>
<dbReference type="InParanoid" id="A0A0C3E1I9"/>